<dbReference type="AlphaFoldDB" id="A0A1Y6ITM3"/>
<sequence length="521" mass="58543">MSEQDMLVFDDAGNLNHSAESSSVDYSPSTWKVLIVDDEDGVHTITKLALNRVSFAHKGLTFLSAYNVAQAKEILSSEDDIAVVLLDVVMETEEAGLEVAEYIRDVLNNHRIRIILRTGQPGTVPEKEIIEQYDINDYREKTELTKRKLYSTVYTALRSYRDIMALETHRIGLEKVIAATASILKKKSMESFAQGVLEQISSLLYMKGGMMLSEIEGVLAEKSADDVHVLAQVGDISEKAYKEAMTQGGVHTVRDSDQELRYQEENICHISNINGVETILNITGKQEFKDVDMHLVELFCNNMAIALDNLRLNDSLRSTQKEIVYAICGLAESRSKETGNHVRRVAHYSRLMAEDIGLSPAQCEEVFYAAPLHDVGKISIPDSVLNKPGKLTDEEWTLMKTHTTLGENCLKCSHQPVMQAGAIIASQHHENWDGSGYPQGLSGTDIHIYGRIVALADVFDALASKRCYKEPWHMNDIVTYIREQSGAKFDPQLVEVFERRREDFIRILEEYDDSLSYLSAV</sequence>
<dbReference type="PANTHER" id="PTHR45228:SF9">
    <property type="entry name" value="3'3'-CGAMP-SPECIFIC PHOSPHODIESTERASE 2"/>
    <property type="match status" value="1"/>
</dbReference>
<dbReference type="Proteomes" id="UP000196125">
    <property type="component" value="Unassembled WGS sequence"/>
</dbReference>
<dbReference type="Gene3D" id="3.40.50.2300">
    <property type="match status" value="1"/>
</dbReference>
<dbReference type="InterPro" id="IPR037522">
    <property type="entry name" value="HD_GYP_dom"/>
</dbReference>
<dbReference type="EMBL" id="FXXI01000002">
    <property type="protein sequence ID" value="SMS00170.1"/>
    <property type="molecule type" value="Genomic_DNA"/>
</dbReference>
<reference evidence="5 8" key="2">
    <citation type="submission" date="2023-11" db="EMBL/GenBank/DDBJ databases">
        <title>Plant-associative lifestyle of Vibrio porteresiae and its evolutionary dynamics.</title>
        <authorList>
            <person name="Rameshkumar N."/>
            <person name="Kirti K."/>
        </authorList>
    </citation>
    <scope>NUCLEOTIDE SEQUENCE [LARGE SCALE GENOMIC DNA]</scope>
    <source>
        <strain evidence="5 8">MSSRF38</strain>
    </source>
</reference>
<dbReference type="OrthoDB" id="6210373at2"/>
<protein>
    <submittedName>
        <fullName evidence="6">Cyclic di-GMP phosphodiesterase response regulator RpfG</fullName>
        <ecNumber evidence="6">3.1.4.52</ecNumber>
    </submittedName>
    <submittedName>
        <fullName evidence="5">DUF3369 domain-containing protein</fullName>
    </submittedName>
</protein>
<evidence type="ECO:0000259" key="4">
    <source>
        <dbReference type="PROSITE" id="PS51832"/>
    </source>
</evidence>
<dbReference type="SUPFAM" id="SSF109604">
    <property type="entry name" value="HD-domain/PDEase-like"/>
    <property type="match status" value="1"/>
</dbReference>
<dbReference type="SMART" id="SM00448">
    <property type="entry name" value="REC"/>
    <property type="match status" value="1"/>
</dbReference>
<dbReference type="InterPro" id="IPR001789">
    <property type="entry name" value="Sig_transdc_resp-reg_receiver"/>
</dbReference>
<dbReference type="SUPFAM" id="SSF52172">
    <property type="entry name" value="CheY-like"/>
    <property type="match status" value="1"/>
</dbReference>
<dbReference type="InterPro" id="IPR011006">
    <property type="entry name" value="CheY-like_superfamily"/>
</dbReference>
<evidence type="ECO:0000256" key="2">
    <source>
        <dbReference type="PROSITE-ProRule" id="PRU00169"/>
    </source>
</evidence>
<evidence type="ECO:0000313" key="5">
    <source>
        <dbReference type="EMBL" id="MDW6001803.1"/>
    </source>
</evidence>
<dbReference type="GO" id="GO:0000160">
    <property type="term" value="P:phosphorelay signal transduction system"/>
    <property type="evidence" value="ECO:0007669"/>
    <property type="project" value="InterPro"/>
</dbReference>
<dbReference type="Pfam" id="PF11849">
    <property type="entry name" value="DUF3369"/>
    <property type="match status" value="1"/>
</dbReference>
<dbReference type="GO" id="GO:0071111">
    <property type="term" value="F:cyclic-guanylate-specific phosphodiesterase activity"/>
    <property type="evidence" value="ECO:0007669"/>
    <property type="project" value="UniProtKB-EC"/>
</dbReference>
<dbReference type="InterPro" id="IPR021800">
    <property type="entry name" value="DUF3369"/>
</dbReference>
<dbReference type="InterPro" id="IPR003607">
    <property type="entry name" value="HD/PDEase_dom"/>
</dbReference>
<gene>
    <name evidence="6" type="primary">rpfG_2</name>
    <name evidence="5" type="ORF">SBX37_02690</name>
    <name evidence="6" type="ORF">VIM7927_01412</name>
</gene>
<evidence type="ECO:0000256" key="1">
    <source>
        <dbReference type="ARBA" id="ARBA00022801"/>
    </source>
</evidence>
<dbReference type="GO" id="GO:0004112">
    <property type="term" value="F:cyclic-nucleotide phosphodiesterase activity"/>
    <property type="evidence" value="ECO:0007669"/>
    <property type="project" value="UniProtKB-ARBA"/>
</dbReference>
<reference evidence="6 7" key="1">
    <citation type="submission" date="2017-05" db="EMBL/GenBank/DDBJ databases">
        <authorList>
            <person name="Song R."/>
            <person name="Chenine A.L."/>
            <person name="Ruprecht R.M."/>
        </authorList>
    </citation>
    <scope>NUCLEOTIDE SEQUENCE [LARGE SCALE GENOMIC DNA]</scope>
    <source>
        <strain evidence="6 7">CECT 7927</strain>
    </source>
</reference>
<feature type="domain" description="HD-GYP" evidence="4">
    <location>
        <begin position="316"/>
        <end position="513"/>
    </location>
</feature>
<dbReference type="FunFam" id="1.10.3210.10:FF:000018">
    <property type="entry name" value="Two-component system response regulator"/>
    <property type="match status" value="1"/>
</dbReference>
<dbReference type="RefSeq" id="WP_087480238.1">
    <property type="nucleotide sequence ID" value="NZ_AP024883.1"/>
</dbReference>
<proteinExistence type="predicted"/>
<evidence type="ECO:0000259" key="3">
    <source>
        <dbReference type="PROSITE" id="PS50110"/>
    </source>
</evidence>
<keyword evidence="8" id="KW-1185">Reference proteome</keyword>
<dbReference type="Gene3D" id="1.10.3210.10">
    <property type="entry name" value="Hypothetical protein af1432"/>
    <property type="match status" value="1"/>
</dbReference>
<dbReference type="CDD" id="cd00077">
    <property type="entry name" value="HDc"/>
    <property type="match status" value="1"/>
</dbReference>
<dbReference type="InterPro" id="IPR052020">
    <property type="entry name" value="Cyclic_di-GMP/3'3'-cGAMP_PDE"/>
</dbReference>
<dbReference type="PROSITE" id="PS50110">
    <property type="entry name" value="RESPONSE_REGULATORY"/>
    <property type="match status" value="1"/>
</dbReference>
<keyword evidence="1 6" id="KW-0378">Hydrolase</keyword>
<accession>A0A1Y6ITM3</accession>
<feature type="modified residue" description="4-aspartylphosphate" evidence="2">
    <location>
        <position position="87"/>
    </location>
</feature>
<evidence type="ECO:0000313" key="8">
    <source>
        <dbReference type="Proteomes" id="UP001283366"/>
    </source>
</evidence>
<name>A0A1Y6ITM3_9VIBR</name>
<dbReference type="PANTHER" id="PTHR45228">
    <property type="entry name" value="CYCLIC DI-GMP PHOSPHODIESTERASE TM_0186-RELATED"/>
    <property type="match status" value="1"/>
</dbReference>
<dbReference type="SMART" id="SM00471">
    <property type="entry name" value="HDc"/>
    <property type="match status" value="1"/>
</dbReference>
<keyword evidence="2" id="KW-0597">Phosphoprotein</keyword>
<feature type="domain" description="Response regulatory" evidence="3">
    <location>
        <begin position="32"/>
        <end position="156"/>
    </location>
</feature>
<evidence type="ECO:0000313" key="6">
    <source>
        <dbReference type="EMBL" id="SMS00170.1"/>
    </source>
</evidence>
<dbReference type="GO" id="GO:0009214">
    <property type="term" value="P:cyclic nucleotide catabolic process"/>
    <property type="evidence" value="ECO:0007669"/>
    <property type="project" value="UniProtKB-ARBA"/>
</dbReference>
<dbReference type="EC" id="3.1.4.52" evidence="6"/>
<dbReference type="Proteomes" id="UP001283366">
    <property type="component" value="Unassembled WGS sequence"/>
</dbReference>
<dbReference type="Pfam" id="PF13487">
    <property type="entry name" value="HD_5"/>
    <property type="match status" value="1"/>
</dbReference>
<evidence type="ECO:0000313" key="7">
    <source>
        <dbReference type="Proteomes" id="UP000196125"/>
    </source>
</evidence>
<dbReference type="PROSITE" id="PS51832">
    <property type="entry name" value="HD_GYP"/>
    <property type="match status" value="1"/>
</dbReference>
<organism evidence="6 7">
    <name type="scientific">Vibrio mangrovi</name>
    <dbReference type="NCBI Taxonomy" id="474394"/>
    <lineage>
        <taxon>Bacteria</taxon>
        <taxon>Pseudomonadati</taxon>
        <taxon>Pseudomonadota</taxon>
        <taxon>Gammaproteobacteria</taxon>
        <taxon>Vibrionales</taxon>
        <taxon>Vibrionaceae</taxon>
        <taxon>Vibrio</taxon>
    </lineage>
</organism>
<dbReference type="EMBL" id="JAWRCO010000001">
    <property type="protein sequence ID" value="MDW6001803.1"/>
    <property type="molecule type" value="Genomic_DNA"/>
</dbReference>